<dbReference type="Proteomes" id="UP000469385">
    <property type="component" value="Unassembled WGS sequence"/>
</dbReference>
<dbReference type="InterPro" id="IPR005064">
    <property type="entry name" value="BUG"/>
</dbReference>
<dbReference type="SUPFAM" id="SSF53850">
    <property type="entry name" value="Periplasmic binding protein-like II"/>
    <property type="match status" value="1"/>
</dbReference>
<keyword evidence="2" id="KW-0732">Signal</keyword>
<feature type="chain" id="PRO_5026839683" evidence="2">
    <location>
        <begin position="29"/>
        <end position="322"/>
    </location>
</feature>
<evidence type="ECO:0000313" key="4">
    <source>
        <dbReference type="Proteomes" id="UP000469385"/>
    </source>
</evidence>
<dbReference type="RefSeq" id="WP_157398624.1">
    <property type="nucleotide sequence ID" value="NZ_WSEL01000006.1"/>
</dbReference>
<sequence>MLRPFRRLPLAATLASVLALLAAGPARADYPDKPIRLIVGPGPDILARIIGEKLTAAWGQPVVVDQRPAAGGVVAGDSVAKAAPDGYTLLLSTGSYTVNSALRAKAPYDFQRDLTPVSLMATLPFILVVHPSVPVKGVKDLVALAQSQPGKLNYASSGNGTPSHLSGEMLKQMAKVDIVHVAYKGAAPALTDVLGGQVQLSFLPAPTALPLVKSGKLHAIGVSSPKRYAALPDVPTIAEQGYPDFSVVGWNGIHVPARTPAPVIDKLNREIAAILKQPEAREKAAGAGFEAVGSSREEFEAFVKADIAKATAVIKAGNIQPD</sequence>
<dbReference type="InterPro" id="IPR042100">
    <property type="entry name" value="Bug_dom1"/>
</dbReference>
<dbReference type="Pfam" id="PF03401">
    <property type="entry name" value="TctC"/>
    <property type="match status" value="1"/>
</dbReference>
<feature type="signal peptide" evidence="2">
    <location>
        <begin position="1"/>
        <end position="28"/>
    </location>
</feature>
<comment type="similarity">
    <text evidence="1">Belongs to the UPF0065 (bug) family.</text>
</comment>
<reference evidence="3 4" key="1">
    <citation type="submission" date="2019-12" db="EMBL/GenBank/DDBJ databases">
        <authorList>
            <person name="Huq M.A."/>
        </authorList>
    </citation>
    <scope>NUCLEOTIDE SEQUENCE [LARGE SCALE GENOMIC DNA]</scope>
    <source>
        <strain evidence="3 4">MAH-25</strain>
    </source>
</reference>
<organism evidence="3 4">
    <name type="scientific">Ramlibacter pinisoli</name>
    <dbReference type="NCBI Taxonomy" id="2682844"/>
    <lineage>
        <taxon>Bacteria</taxon>
        <taxon>Pseudomonadati</taxon>
        <taxon>Pseudomonadota</taxon>
        <taxon>Betaproteobacteria</taxon>
        <taxon>Burkholderiales</taxon>
        <taxon>Comamonadaceae</taxon>
        <taxon>Ramlibacter</taxon>
    </lineage>
</organism>
<dbReference type="PIRSF" id="PIRSF017082">
    <property type="entry name" value="YflP"/>
    <property type="match status" value="1"/>
</dbReference>
<dbReference type="AlphaFoldDB" id="A0A6N8IVA4"/>
<keyword evidence="4" id="KW-1185">Reference proteome</keyword>
<evidence type="ECO:0000256" key="1">
    <source>
        <dbReference type="ARBA" id="ARBA00006987"/>
    </source>
</evidence>
<proteinExistence type="inferred from homology"/>
<protein>
    <submittedName>
        <fullName evidence="3">Tripartite tricarboxylate transporter substrate binding protein</fullName>
    </submittedName>
</protein>
<gene>
    <name evidence="3" type="ORF">GON04_13620</name>
</gene>
<dbReference type="CDD" id="cd13578">
    <property type="entry name" value="PBP2_Bug27"/>
    <property type="match status" value="1"/>
</dbReference>
<dbReference type="Gene3D" id="3.40.190.10">
    <property type="entry name" value="Periplasmic binding protein-like II"/>
    <property type="match status" value="1"/>
</dbReference>
<evidence type="ECO:0000256" key="2">
    <source>
        <dbReference type="SAM" id="SignalP"/>
    </source>
</evidence>
<evidence type="ECO:0000313" key="3">
    <source>
        <dbReference type="EMBL" id="MVQ30495.1"/>
    </source>
</evidence>
<dbReference type="PANTHER" id="PTHR42928">
    <property type="entry name" value="TRICARBOXYLATE-BINDING PROTEIN"/>
    <property type="match status" value="1"/>
</dbReference>
<accession>A0A6N8IVA4</accession>
<dbReference type="EMBL" id="WSEL01000006">
    <property type="protein sequence ID" value="MVQ30495.1"/>
    <property type="molecule type" value="Genomic_DNA"/>
</dbReference>
<dbReference type="Gene3D" id="3.40.190.150">
    <property type="entry name" value="Bordetella uptake gene, domain 1"/>
    <property type="match status" value="1"/>
</dbReference>
<comment type="caution">
    <text evidence="3">The sequence shown here is derived from an EMBL/GenBank/DDBJ whole genome shotgun (WGS) entry which is preliminary data.</text>
</comment>
<dbReference type="PANTHER" id="PTHR42928:SF5">
    <property type="entry name" value="BLR1237 PROTEIN"/>
    <property type="match status" value="1"/>
</dbReference>
<name>A0A6N8IVA4_9BURK</name>